<dbReference type="Gene3D" id="2.40.50.40">
    <property type="match status" value="1"/>
</dbReference>
<dbReference type="SUPFAM" id="SSF54117">
    <property type="entry name" value="Interleukin 8-like chemokines"/>
    <property type="match status" value="1"/>
</dbReference>
<proteinExistence type="predicted"/>
<dbReference type="InterPro" id="IPR001811">
    <property type="entry name" value="Chemokine_IL8-like_dom"/>
</dbReference>
<evidence type="ECO:0000256" key="2">
    <source>
        <dbReference type="SAM" id="Phobius"/>
    </source>
</evidence>
<keyword evidence="2" id="KW-0812">Transmembrane</keyword>
<evidence type="ECO:0000259" key="3">
    <source>
        <dbReference type="Pfam" id="PF00048"/>
    </source>
</evidence>
<reference evidence="4 5" key="1">
    <citation type="submission" date="2020-02" db="EMBL/GenBank/DDBJ databases">
        <title>Esox lucius (northern pike) genome, fEsoLuc1, primary haplotype.</title>
        <authorList>
            <person name="Myers G."/>
            <person name="Karagic N."/>
            <person name="Meyer A."/>
            <person name="Pippel M."/>
            <person name="Reichard M."/>
            <person name="Winkler S."/>
            <person name="Tracey A."/>
            <person name="Sims Y."/>
            <person name="Howe K."/>
            <person name="Rhie A."/>
            <person name="Formenti G."/>
            <person name="Durbin R."/>
            <person name="Fedrigo O."/>
            <person name="Jarvis E.D."/>
        </authorList>
    </citation>
    <scope>NUCLEOTIDE SEQUENCE [LARGE SCALE GENOMIC DNA]</scope>
</reference>
<dbReference type="InterPro" id="IPR036048">
    <property type="entry name" value="Interleukin_8-like_sf"/>
</dbReference>
<dbReference type="Ensembl" id="ENSELUT00000107398.1">
    <property type="protein sequence ID" value="ENSELUP00000083422.1"/>
    <property type="gene ID" value="ENSELUG00000038979.1"/>
</dbReference>
<keyword evidence="2" id="KW-0472">Membrane</keyword>
<evidence type="ECO:0000256" key="1">
    <source>
        <dbReference type="ARBA" id="ARBA00022514"/>
    </source>
</evidence>
<evidence type="ECO:0000313" key="4">
    <source>
        <dbReference type="Ensembl" id="ENSELUP00000083422.1"/>
    </source>
</evidence>
<dbReference type="Proteomes" id="UP000265140">
    <property type="component" value="Chromosome 21"/>
</dbReference>
<dbReference type="GO" id="GO:0005615">
    <property type="term" value="C:extracellular space"/>
    <property type="evidence" value="ECO:0007669"/>
    <property type="project" value="UniProtKB-KW"/>
</dbReference>
<accession>A0AAY5KAY9</accession>
<dbReference type="GO" id="GO:0006955">
    <property type="term" value="P:immune response"/>
    <property type="evidence" value="ECO:0007669"/>
    <property type="project" value="InterPro"/>
</dbReference>
<feature type="domain" description="Chemokine interleukin-8-like" evidence="3">
    <location>
        <begin position="33"/>
        <end position="84"/>
    </location>
</feature>
<dbReference type="Pfam" id="PF00048">
    <property type="entry name" value="IL8"/>
    <property type="match status" value="1"/>
</dbReference>
<keyword evidence="5" id="KW-1185">Reference proteome</keyword>
<dbReference type="AlphaFoldDB" id="A0AAY5KAY9"/>
<organism evidence="4 5">
    <name type="scientific">Esox lucius</name>
    <name type="common">Northern pike</name>
    <dbReference type="NCBI Taxonomy" id="8010"/>
    <lineage>
        <taxon>Eukaryota</taxon>
        <taxon>Metazoa</taxon>
        <taxon>Chordata</taxon>
        <taxon>Craniata</taxon>
        <taxon>Vertebrata</taxon>
        <taxon>Euteleostomi</taxon>
        <taxon>Actinopterygii</taxon>
        <taxon>Neopterygii</taxon>
        <taxon>Teleostei</taxon>
        <taxon>Protacanthopterygii</taxon>
        <taxon>Esociformes</taxon>
        <taxon>Esocidae</taxon>
        <taxon>Esox</taxon>
    </lineage>
</organism>
<dbReference type="GO" id="GO:0008009">
    <property type="term" value="F:chemokine activity"/>
    <property type="evidence" value="ECO:0007669"/>
    <property type="project" value="InterPro"/>
</dbReference>
<sequence length="102" mass="11761">KVRSRNNWTLTSFVILAVYLNIFIRWPTKVTTTCCTHVSRSPFTFPLKGYRIQNALSPCVHAIVFYREKGGMICTDPKASWVSRKTRGQQLTYTKTLVFLSL</sequence>
<reference evidence="4" key="3">
    <citation type="submission" date="2025-09" db="UniProtKB">
        <authorList>
            <consortium name="Ensembl"/>
        </authorList>
    </citation>
    <scope>IDENTIFICATION</scope>
</reference>
<reference evidence="4" key="2">
    <citation type="submission" date="2025-08" db="UniProtKB">
        <authorList>
            <consortium name="Ensembl"/>
        </authorList>
    </citation>
    <scope>IDENTIFICATION</scope>
</reference>
<evidence type="ECO:0000313" key="5">
    <source>
        <dbReference type="Proteomes" id="UP000265140"/>
    </source>
</evidence>
<protein>
    <recommendedName>
        <fullName evidence="3">Chemokine interleukin-8-like domain-containing protein</fullName>
    </recommendedName>
</protein>
<keyword evidence="2" id="KW-1133">Transmembrane helix</keyword>
<feature type="transmembrane region" description="Helical" evidence="2">
    <location>
        <begin position="7"/>
        <end position="26"/>
    </location>
</feature>
<dbReference type="GeneTree" id="ENSGT01150000287091"/>
<name>A0AAY5KAY9_ESOLU</name>
<keyword evidence="1" id="KW-0202">Cytokine</keyword>